<dbReference type="Proteomes" id="UP000228921">
    <property type="component" value="Unassembled WGS sequence"/>
</dbReference>
<comment type="caution">
    <text evidence="1">The sequence shown here is derived from an EMBL/GenBank/DDBJ whole genome shotgun (WGS) entry which is preliminary data.</text>
</comment>
<dbReference type="InterPro" id="IPR031009">
    <property type="entry name" value="Tcm_partner"/>
</dbReference>
<reference evidence="1 2" key="1">
    <citation type="submission" date="2017-11" db="EMBL/GenBank/DDBJ databases">
        <title>Evolution of Phototrophy in the Chloroflexi Phylum Driven by Horizontal Gene Transfer.</title>
        <authorList>
            <person name="Ward L.M."/>
            <person name="Hemp J."/>
            <person name="Shih P.M."/>
            <person name="Mcglynn S.E."/>
            <person name="Fischer W."/>
        </authorList>
    </citation>
    <scope>NUCLEOTIDE SEQUENCE [LARGE SCALE GENOMIC DNA]</scope>
    <source>
        <strain evidence="1">CP2_2F</strain>
    </source>
</reference>
<proteinExistence type="predicted"/>
<dbReference type="NCBIfam" id="TIGR04474">
    <property type="entry name" value="tcm_partner"/>
    <property type="match status" value="1"/>
</dbReference>
<dbReference type="EMBL" id="PGTK01000001">
    <property type="protein sequence ID" value="PJF32146.1"/>
    <property type="molecule type" value="Genomic_DNA"/>
</dbReference>
<accession>A0A2M8P3L9</accession>
<evidence type="ECO:0000313" key="2">
    <source>
        <dbReference type="Proteomes" id="UP000228921"/>
    </source>
</evidence>
<evidence type="ECO:0000313" key="1">
    <source>
        <dbReference type="EMBL" id="PJF32146.1"/>
    </source>
</evidence>
<evidence type="ECO:0008006" key="3">
    <source>
        <dbReference type="Google" id="ProtNLM"/>
    </source>
</evidence>
<organism evidence="1 2">
    <name type="scientific">Candidatus Thermofonsia Clade 1 bacterium</name>
    <dbReference type="NCBI Taxonomy" id="2364210"/>
    <lineage>
        <taxon>Bacteria</taxon>
        <taxon>Bacillati</taxon>
        <taxon>Chloroflexota</taxon>
        <taxon>Candidatus Thermofontia</taxon>
        <taxon>Candidatus Thermofonsia Clade 1</taxon>
    </lineage>
</organism>
<sequence length="271" mass="31242">MRESGLWAKDKLRILEAYMDAFSTAMRNKNWCAFHYVDIMAGSGKNRIRETGEILLGSPLIALDQPIFTKYFFCEADSETFEALERRVAAHPRGAMAKLYNADSNAVIAEICSQINEVDRNHGKTWGSLNLAFIDPEGPEDVHWSTVARLAEVNRMDMIINVPTNGINRLFGRNTFEHVDAFFGTDEWRQDIRKEDDAAIKRRHWLDLYKRRLRPYGYTVESTEDVTALREFIARNSRDAQLYTLTFASKHPLGDELWAGVLRYLGQRPLF</sequence>
<dbReference type="AlphaFoldDB" id="A0A2M8P3L9"/>
<gene>
    <name evidence="1" type="ORF">CUN51_00515</name>
</gene>
<protein>
    <recommendedName>
        <fullName evidence="3">Three-Cys-motif partner protein TcmP</fullName>
    </recommendedName>
</protein>
<name>A0A2M8P3L9_9CHLR</name>